<proteinExistence type="inferred from homology"/>
<feature type="region of interest" description="Disordered" evidence="9">
    <location>
        <begin position="1"/>
        <end position="72"/>
    </location>
</feature>
<comment type="similarity">
    <text evidence="2">Belongs to the NAF1 family.</text>
</comment>
<keyword evidence="8" id="KW-0539">Nucleus</keyword>
<evidence type="ECO:0000256" key="1">
    <source>
        <dbReference type="ARBA" id="ARBA00004123"/>
    </source>
</evidence>
<name>A0A8J2J953_9HEXA</name>
<dbReference type="Pfam" id="PF04410">
    <property type="entry name" value="Gar1"/>
    <property type="match status" value="1"/>
</dbReference>
<evidence type="ECO:0000313" key="10">
    <source>
        <dbReference type="EMBL" id="CAG7716818.1"/>
    </source>
</evidence>
<accession>A0A8J2J953</accession>
<keyword evidence="7" id="KW-0694">RNA-binding</keyword>
<dbReference type="GO" id="GO:0000493">
    <property type="term" value="P:box H/ACA snoRNP assembly"/>
    <property type="evidence" value="ECO:0007669"/>
    <property type="project" value="InterPro"/>
</dbReference>
<dbReference type="GO" id="GO:0001522">
    <property type="term" value="P:pseudouridine synthesis"/>
    <property type="evidence" value="ECO:0007669"/>
    <property type="project" value="InterPro"/>
</dbReference>
<dbReference type="GO" id="GO:0043489">
    <property type="term" value="P:RNA stabilization"/>
    <property type="evidence" value="ECO:0007669"/>
    <property type="project" value="UniProtKB-ARBA"/>
</dbReference>
<dbReference type="GO" id="GO:0003723">
    <property type="term" value="F:RNA binding"/>
    <property type="evidence" value="ECO:0007669"/>
    <property type="project" value="UniProtKB-KW"/>
</dbReference>
<feature type="compositionally biased region" description="Basic and acidic residues" evidence="9">
    <location>
        <begin position="57"/>
        <end position="68"/>
    </location>
</feature>
<feature type="region of interest" description="Disordered" evidence="9">
    <location>
        <begin position="87"/>
        <end position="126"/>
    </location>
</feature>
<dbReference type="GO" id="GO:0006364">
    <property type="term" value="P:rRNA processing"/>
    <property type="evidence" value="ECO:0007669"/>
    <property type="project" value="UniProtKB-KW"/>
</dbReference>
<sequence>MIGAPNDTEANLTKTEEPKMSSVPDEVSLGRTDPVVEMKVDDKDGEDMTAINTGAGKAEDKSDVKETIEVEDDEEVIKSDVKAYRERKISSASSASSEVDSEIEFSSDTSDSDDSGSENVGDKTSGKLQMRKKKVVPCVKGELFLEDLDPIVDLQISVPENKVEMIGKIINVVGCLVTIESFEKKPALDLNTVLFIEEGRKAIGHIFEVFGRTSQPYYCVRFNSPEHVKERGVEIGTLIYAAPGTEHTRYVFLAQLERLRGTDASWKDDHEAPNEFLDYSDDETEKIIKNKNRKPRPRKNIPLDRSFPPDSAINQDITEDHRLARKRNFNHNPGFGGQPNGNRFGPPRPPGFAPPNAFGAPGPFRPTFAQHCYRPMVPEFANSQDFYGAPRYGSMDPYGNHRFGPPPANPFSVGGAAVTYRPPYENSPNGWMNYNFPRNHNPGYWHPPPNVYPYDYQAAWAAYQYQSNLQPFTVPVVPQPPPPPPQPIVGAPVLNKDVAAKTSA</sequence>
<keyword evidence="5" id="KW-0698">rRNA processing</keyword>
<gene>
    <name evidence="10" type="ORF">AFUS01_LOCUS6305</name>
</gene>
<dbReference type="GO" id="GO:0005634">
    <property type="term" value="C:nucleus"/>
    <property type="evidence" value="ECO:0007669"/>
    <property type="project" value="UniProtKB-SubCell"/>
</dbReference>
<evidence type="ECO:0000256" key="6">
    <source>
        <dbReference type="ARBA" id="ARBA00022553"/>
    </source>
</evidence>
<dbReference type="GO" id="GO:0005732">
    <property type="term" value="C:sno(s)RNA-containing ribonucleoprotein complex"/>
    <property type="evidence" value="ECO:0007669"/>
    <property type="project" value="InterPro"/>
</dbReference>
<dbReference type="FunFam" id="2.40.10.230:FF:000002">
    <property type="entry name" value="H/ACA ribonucleoprotein complex non-core subunit NAF1"/>
    <property type="match status" value="1"/>
</dbReference>
<keyword evidence="11" id="KW-1185">Reference proteome</keyword>
<comment type="caution">
    <text evidence="10">The sequence shown here is derived from an EMBL/GenBank/DDBJ whole genome shotgun (WGS) entry which is preliminary data.</text>
</comment>
<dbReference type="PANTHER" id="PTHR31633">
    <property type="entry name" value="H/ACA RIBONUCLEOPROTEIN COMPLEX NON-CORE SUBUNIT NAF1"/>
    <property type="match status" value="1"/>
</dbReference>
<comment type="subcellular location">
    <subcellularLocation>
        <location evidence="1">Nucleus</location>
    </subcellularLocation>
</comment>
<dbReference type="Proteomes" id="UP000708208">
    <property type="component" value="Unassembled WGS sequence"/>
</dbReference>
<reference evidence="10" key="1">
    <citation type="submission" date="2021-06" db="EMBL/GenBank/DDBJ databases">
        <authorList>
            <person name="Hodson N. C."/>
            <person name="Mongue J. A."/>
            <person name="Jaron S. K."/>
        </authorList>
    </citation>
    <scope>NUCLEOTIDE SEQUENCE</scope>
</reference>
<evidence type="ECO:0000256" key="8">
    <source>
        <dbReference type="ARBA" id="ARBA00023242"/>
    </source>
</evidence>
<evidence type="ECO:0000256" key="3">
    <source>
        <dbReference type="ARBA" id="ARBA00021438"/>
    </source>
</evidence>
<evidence type="ECO:0000313" key="11">
    <source>
        <dbReference type="Proteomes" id="UP000708208"/>
    </source>
</evidence>
<dbReference type="PANTHER" id="PTHR31633:SF1">
    <property type="entry name" value="H_ACA RIBONUCLEOPROTEIN COMPLEX NON-CORE SUBUNIT NAF1"/>
    <property type="match status" value="1"/>
</dbReference>
<keyword evidence="4" id="KW-0690">Ribosome biogenesis</keyword>
<dbReference type="InterPro" id="IPR040309">
    <property type="entry name" value="Naf1"/>
</dbReference>
<evidence type="ECO:0000256" key="2">
    <source>
        <dbReference type="ARBA" id="ARBA00009801"/>
    </source>
</evidence>
<feature type="compositionally biased region" description="Acidic residues" evidence="9">
    <location>
        <begin position="99"/>
        <end position="116"/>
    </location>
</feature>
<protein>
    <recommendedName>
        <fullName evidence="3">H/ACA ribonucleoprotein complex non-core subunit NAF1</fullName>
    </recommendedName>
</protein>
<evidence type="ECO:0000256" key="9">
    <source>
        <dbReference type="SAM" id="MobiDB-lite"/>
    </source>
</evidence>
<dbReference type="AlphaFoldDB" id="A0A8J2J953"/>
<dbReference type="OrthoDB" id="21550at2759"/>
<keyword evidence="6" id="KW-0597">Phosphoprotein</keyword>
<evidence type="ECO:0000256" key="5">
    <source>
        <dbReference type="ARBA" id="ARBA00022552"/>
    </source>
</evidence>
<dbReference type="EMBL" id="CAJVCH010041493">
    <property type="protein sequence ID" value="CAG7716818.1"/>
    <property type="molecule type" value="Genomic_DNA"/>
</dbReference>
<dbReference type="InterPro" id="IPR007504">
    <property type="entry name" value="H/ACA_rnp_Gar1/Naf1"/>
</dbReference>
<feature type="region of interest" description="Disordered" evidence="9">
    <location>
        <begin position="288"/>
        <end position="313"/>
    </location>
</feature>
<evidence type="ECO:0000256" key="4">
    <source>
        <dbReference type="ARBA" id="ARBA00022517"/>
    </source>
</evidence>
<feature type="compositionally biased region" description="Basic residues" evidence="9">
    <location>
        <begin position="289"/>
        <end position="299"/>
    </location>
</feature>
<feature type="region of interest" description="Disordered" evidence="9">
    <location>
        <begin position="327"/>
        <end position="348"/>
    </location>
</feature>
<evidence type="ECO:0000256" key="7">
    <source>
        <dbReference type="ARBA" id="ARBA00022884"/>
    </source>
</evidence>
<organism evidence="10 11">
    <name type="scientific">Allacma fusca</name>
    <dbReference type="NCBI Taxonomy" id="39272"/>
    <lineage>
        <taxon>Eukaryota</taxon>
        <taxon>Metazoa</taxon>
        <taxon>Ecdysozoa</taxon>
        <taxon>Arthropoda</taxon>
        <taxon>Hexapoda</taxon>
        <taxon>Collembola</taxon>
        <taxon>Symphypleona</taxon>
        <taxon>Sminthuridae</taxon>
        <taxon>Allacma</taxon>
    </lineage>
</organism>